<evidence type="ECO:0008006" key="4">
    <source>
        <dbReference type="Google" id="ProtNLM"/>
    </source>
</evidence>
<sequence length="323" mass="35577">MRLFAVIAILWNAWCSFAAGADVPRIKIAPSVDSLEIAVDEAPVATFVYRDEKITRPYFAHVRAPNGVQVTRSHPPVEGSDPTDHPEFHPGIWLAFGDVSGSDGWRLKAPVRFERFVEESHGGAGEAGFAAEFSHRDQADPEHVICRELLRCNMRATPEGMLLLWDSTFSGDREFAFGDQEEMGLGVRVATPLRAEQVSKFHLPAGNGEIVSADGKRNESEVWGTAPAWCDYRGVVDGKPAGVAIFCHPENFRPSRFHVRDYGLMVANSFGQKAFKAGDASRVAVRPGETLRLRYGVLVHGAEAPENLDLDRAFKQYVEIAGD</sequence>
<proteinExistence type="predicted"/>
<dbReference type="Pfam" id="PF14100">
    <property type="entry name" value="DUF6807"/>
    <property type="match status" value="1"/>
</dbReference>
<organism evidence="2 3">
    <name type="scientific">Lacipirellula parvula</name>
    <dbReference type="NCBI Taxonomy" id="2650471"/>
    <lineage>
        <taxon>Bacteria</taxon>
        <taxon>Pseudomonadati</taxon>
        <taxon>Planctomycetota</taxon>
        <taxon>Planctomycetia</taxon>
        <taxon>Pirellulales</taxon>
        <taxon>Lacipirellulaceae</taxon>
        <taxon>Lacipirellula</taxon>
    </lineage>
</organism>
<dbReference type="Proteomes" id="UP000326837">
    <property type="component" value="Chromosome"/>
</dbReference>
<dbReference type="InterPro" id="IPR029475">
    <property type="entry name" value="DUF6807"/>
</dbReference>
<accession>A0A5K7XI03</accession>
<dbReference type="KEGG" id="lpav:PLANPX_5690"/>
<feature type="signal peptide" evidence="1">
    <location>
        <begin position="1"/>
        <end position="18"/>
    </location>
</feature>
<dbReference type="RefSeq" id="WP_152101319.1">
    <property type="nucleotide sequence ID" value="NZ_AP021861.1"/>
</dbReference>
<dbReference type="AlphaFoldDB" id="A0A5K7XI03"/>
<name>A0A5K7XI03_9BACT</name>
<evidence type="ECO:0000313" key="2">
    <source>
        <dbReference type="EMBL" id="BBO36078.1"/>
    </source>
</evidence>
<protein>
    <recommendedName>
        <fullName evidence="4">Methane oxygenase PmoA</fullName>
    </recommendedName>
</protein>
<evidence type="ECO:0000256" key="1">
    <source>
        <dbReference type="SAM" id="SignalP"/>
    </source>
</evidence>
<gene>
    <name evidence="2" type="ORF">PLANPX_5690</name>
</gene>
<feature type="chain" id="PRO_5024842615" description="Methane oxygenase PmoA" evidence="1">
    <location>
        <begin position="19"/>
        <end position="323"/>
    </location>
</feature>
<dbReference type="EMBL" id="AP021861">
    <property type="protein sequence ID" value="BBO36078.1"/>
    <property type="molecule type" value="Genomic_DNA"/>
</dbReference>
<keyword evidence="1" id="KW-0732">Signal</keyword>
<evidence type="ECO:0000313" key="3">
    <source>
        <dbReference type="Proteomes" id="UP000326837"/>
    </source>
</evidence>
<reference evidence="3" key="1">
    <citation type="submission" date="2019-10" db="EMBL/GenBank/DDBJ databases">
        <title>Lacipirellula parvula gen. nov., sp. nov., representing a lineage of planctomycetes widespread in freshwater anoxic habitats, and description of the family Lacipirellulaceae.</title>
        <authorList>
            <person name="Dedysh S.N."/>
            <person name="Kulichevskaya I.S."/>
            <person name="Beletsky A.V."/>
            <person name="Rakitin A.L."/>
            <person name="Mardanov A.V."/>
            <person name="Ivanova A.A."/>
            <person name="Saltykova V.X."/>
            <person name="Rijpstra W.I.C."/>
            <person name="Sinninghe Damste J.S."/>
            <person name="Ravin N.V."/>
        </authorList>
    </citation>
    <scope>NUCLEOTIDE SEQUENCE [LARGE SCALE GENOMIC DNA]</scope>
    <source>
        <strain evidence="3">PX69</strain>
    </source>
</reference>
<keyword evidence="3" id="KW-1185">Reference proteome</keyword>